<dbReference type="GO" id="GO:0005524">
    <property type="term" value="F:ATP binding"/>
    <property type="evidence" value="ECO:0007669"/>
    <property type="project" value="UniProtKB-KW"/>
</dbReference>
<dbReference type="PANTHER" id="PTHR42734:SF9">
    <property type="entry name" value="ZINC IMPORT ATP-BINDING PROTEIN ZNUC"/>
    <property type="match status" value="1"/>
</dbReference>
<keyword evidence="4" id="KW-0547">Nucleotide-binding</keyword>
<feature type="compositionally biased region" description="Basic and acidic residues" evidence="11">
    <location>
        <begin position="291"/>
        <end position="304"/>
    </location>
</feature>
<dbReference type="GO" id="GO:0006829">
    <property type="term" value="P:zinc ion transport"/>
    <property type="evidence" value="ECO:0007669"/>
    <property type="project" value="UniProtKB-KW"/>
</dbReference>
<proteinExistence type="inferred from homology"/>
<keyword evidence="9" id="KW-0406">Ion transport</keyword>
<name>A0A4R3MH95_9HYPH</name>
<reference evidence="13 14" key="1">
    <citation type="submission" date="2019-03" db="EMBL/GenBank/DDBJ databases">
        <title>Genomic Encyclopedia of Type Strains, Phase IV (KMG-IV): sequencing the most valuable type-strain genomes for metagenomic binning, comparative biology and taxonomic classification.</title>
        <authorList>
            <person name="Goeker M."/>
        </authorList>
    </citation>
    <scope>NUCLEOTIDE SEQUENCE [LARGE SCALE GENOMIC DNA]</scope>
    <source>
        <strain evidence="13 14">DSM 19345</strain>
    </source>
</reference>
<dbReference type="InterPro" id="IPR050153">
    <property type="entry name" value="Metal_Ion_Import_ABC"/>
</dbReference>
<feature type="domain" description="ABC transporter" evidence="12">
    <location>
        <begin position="24"/>
        <end position="239"/>
    </location>
</feature>
<evidence type="ECO:0000256" key="8">
    <source>
        <dbReference type="ARBA" id="ARBA00022967"/>
    </source>
</evidence>
<keyword evidence="2" id="KW-0813">Transport</keyword>
<dbReference type="AlphaFoldDB" id="A0A4R3MH95"/>
<keyword evidence="7" id="KW-0864">Zinc transport</keyword>
<sequence length="304" mass="32715">MIQSGRPVSAQLRMNSPLPHGPLVACRNLGVRRDSRWLVRGVDLEVGTGEIVSIVGPNGGGKTTLIKALIGIERINAGSVERRPGLRIGYVPQRLAIDRTMPLTVSRLMTLVRRASPEAVSAALARTGVDHLTGRPVQVLSGGEMQRVLIARALLGSPDLLVLDEPVQSVDFSGQLDLYQLIAGLRDSLGCGVLMVSHDLHVVMRATDRVLCLAGHVCCTGVPRDVSRNPEYLRMFGPGAADALAVYPHSHDHRHDPSGAVIEADRHRHHHHDHDGRHADDGPTSAGDRAAAPDRPARERLDAG</sequence>
<evidence type="ECO:0000256" key="7">
    <source>
        <dbReference type="ARBA" id="ARBA00022906"/>
    </source>
</evidence>
<accession>A0A4R3MH95</accession>
<keyword evidence="14" id="KW-1185">Reference proteome</keyword>
<dbReference type="Proteomes" id="UP000295678">
    <property type="component" value="Unassembled WGS sequence"/>
</dbReference>
<evidence type="ECO:0000256" key="1">
    <source>
        <dbReference type="ARBA" id="ARBA00005417"/>
    </source>
</evidence>
<dbReference type="InterPro" id="IPR003593">
    <property type="entry name" value="AAA+_ATPase"/>
</dbReference>
<dbReference type="PANTHER" id="PTHR42734">
    <property type="entry name" value="METAL TRANSPORT SYSTEM ATP-BINDING PROTEIN TM_0124-RELATED"/>
    <property type="match status" value="1"/>
</dbReference>
<dbReference type="Pfam" id="PF00005">
    <property type="entry name" value="ABC_tran"/>
    <property type="match status" value="1"/>
</dbReference>
<keyword evidence="10" id="KW-0472">Membrane</keyword>
<evidence type="ECO:0000256" key="9">
    <source>
        <dbReference type="ARBA" id="ARBA00023065"/>
    </source>
</evidence>
<gene>
    <name evidence="13" type="ORF">EDC22_102233</name>
</gene>
<evidence type="ECO:0000256" key="10">
    <source>
        <dbReference type="ARBA" id="ARBA00023136"/>
    </source>
</evidence>
<dbReference type="SMART" id="SM00382">
    <property type="entry name" value="AAA"/>
    <property type="match status" value="1"/>
</dbReference>
<dbReference type="GO" id="GO:0016887">
    <property type="term" value="F:ATP hydrolysis activity"/>
    <property type="evidence" value="ECO:0007669"/>
    <property type="project" value="InterPro"/>
</dbReference>
<dbReference type="GO" id="GO:0010043">
    <property type="term" value="P:response to zinc ion"/>
    <property type="evidence" value="ECO:0007669"/>
    <property type="project" value="TreeGrafter"/>
</dbReference>
<dbReference type="InterPro" id="IPR017871">
    <property type="entry name" value="ABC_transporter-like_CS"/>
</dbReference>
<keyword evidence="6 13" id="KW-0067">ATP-binding</keyword>
<evidence type="ECO:0000256" key="6">
    <source>
        <dbReference type="ARBA" id="ARBA00022840"/>
    </source>
</evidence>
<dbReference type="PROSITE" id="PS00211">
    <property type="entry name" value="ABC_TRANSPORTER_1"/>
    <property type="match status" value="1"/>
</dbReference>
<comment type="similarity">
    <text evidence="1">Belongs to the ABC transporter superfamily.</text>
</comment>
<dbReference type="InterPro" id="IPR003439">
    <property type="entry name" value="ABC_transporter-like_ATP-bd"/>
</dbReference>
<evidence type="ECO:0000256" key="3">
    <source>
        <dbReference type="ARBA" id="ARBA00022475"/>
    </source>
</evidence>
<dbReference type="EMBL" id="SMAK01000002">
    <property type="protein sequence ID" value="TCT12548.1"/>
    <property type="molecule type" value="Genomic_DNA"/>
</dbReference>
<feature type="region of interest" description="Disordered" evidence="11">
    <location>
        <begin position="266"/>
        <end position="304"/>
    </location>
</feature>
<keyword evidence="3" id="KW-1003">Cell membrane</keyword>
<evidence type="ECO:0000256" key="11">
    <source>
        <dbReference type="SAM" id="MobiDB-lite"/>
    </source>
</evidence>
<evidence type="ECO:0000256" key="5">
    <source>
        <dbReference type="ARBA" id="ARBA00022833"/>
    </source>
</evidence>
<dbReference type="InterPro" id="IPR027417">
    <property type="entry name" value="P-loop_NTPase"/>
</dbReference>
<organism evidence="13 14">
    <name type="scientific">Tepidamorphus gemmatus</name>
    <dbReference type="NCBI Taxonomy" id="747076"/>
    <lineage>
        <taxon>Bacteria</taxon>
        <taxon>Pseudomonadati</taxon>
        <taxon>Pseudomonadota</taxon>
        <taxon>Alphaproteobacteria</taxon>
        <taxon>Hyphomicrobiales</taxon>
        <taxon>Tepidamorphaceae</taxon>
        <taxon>Tepidamorphus</taxon>
    </lineage>
</organism>
<evidence type="ECO:0000313" key="13">
    <source>
        <dbReference type="EMBL" id="TCT12548.1"/>
    </source>
</evidence>
<dbReference type="SUPFAM" id="SSF52540">
    <property type="entry name" value="P-loop containing nucleoside triphosphate hydrolases"/>
    <property type="match status" value="1"/>
</dbReference>
<evidence type="ECO:0000313" key="14">
    <source>
        <dbReference type="Proteomes" id="UP000295678"/>
    </source>
</evidence>
<keyword evidence="8" id="KW-1278">Translocase</keyword>
<comment type="caution">
    <text evidence="13">The sequence shown here is derived from an EMBL/GenBank/DDBJ whole genome shotgun (WGS) entry which is preliminary data.</text>
</comment>
<evidence type="ECO:0000256" key="4">
    <source>
        <dbReference type="ARBA" id="ARBA00022741"/>
    </source>
</evidence>
<keyword evidence="5" id="KW-0862">Zinc</keyword>
<evidence type="ECO:0000259" key="12">
    <source>
        <dbReference type="PROSITE" id="PS50893"/>
    </source>
</evidence>
<dbReference type="PROSITE" id="PS50893">
    <property type="entry name" value="ABC_TRANSPORTER_2"/>
    <property type="match status" value="1"/>
</dbReference>
<evidence type="ECO:0000256" key="2">
    <source>
        <dbReference type="ARBA" id="ARBA00022448"/>
    </source>
</evidence>
<dbReference type="Gene3D" id="3.40.50.300">
    <property type="entry name" value="P-loop containing nucleotide triphosphate hydrolases"/>
    <property type="match status" value="1"/>
</dbReference>
<protein>
    <submittedName>
        <fullName evidence="13">Zinc transport system ATP-binding protein</fullName>
    </submittedName>
</protein>